<dbReference type="GO" id="GO:0004519">
    <property type="term" value="F:endonuclease activity"/>
    <property type="evidence" value="ECO:0007669"/>
    <property type="project" value="TreeGrafter"/>
</dbReference>
<dbReference type="InterPro" id="IPR008964">
    <property type="entry name" value="Invasin/intimin_cell_adhesion"/>
</dbReference>
<dbReference type="PANTHER" id="PTHR13966">
    <property type="entry name" value="ENDONUCLEASE RELATED"/>
    <property type="match status" value="1"/>
</dbReference>
<keyword evidence="3" id="KW-0472">Membrane</keyword>
<evidence type="ECO:0000259" key="4">
    <source>
        <dbReference type="SMART" id="SM00477"/>
    </source>
</evidence>
<dbReference type="InterPro" id="IPR040255">
    <property type="entry name" value="Non-specific_endonuclease"/>
</dbReference>
<name>A0A2T1LQL9_9CHRO</name>
<feature type="binding site" evidence="2">
    <location>
        <position position="1946"/>
    </location>
    <ligand>
        <name>Mg(2+)</name>
        <dbReference type="ChEBI" id="CHEBI:18420"/>
        <note>catalytic</note>
    </ligand>
</feature>
<dbReference type="SUPFAM" id="SSF54060">
    <property type="entry name" value="His-Me finger endonucleases"/>
    <property type="match status" value="1"/>
</dbReference>
<dbReference type="Gene3D" id="2.130.10.10">
    <property type="entry name" value="YVTN repeat-like/Quinoprotein amine dehydrogenase"/>
    <property type="match status" value="1"/>
</dbReference>
<keyword evidence="3" id="KW-0812">Transmembrane</keyword>
<feature type="non-terminal residue" evidence="6">
    <location>
        <position position="2456"/>
    </location>
</feature>
<keyword evidence="7" id="KW-1185">Reference proteome</keyword>
<dbReference type="Gene3D" id="2.60.40.1080">
    <property type="match status" value="1"/>
</dbReference>
<evidence type="ECO:0000259" key="5">
    <source>
        <dbReference type="SMART" id="SM00892"/>
    </source>
</evidence>
<reference evidence="6 7" key="1">
    <citation type="submission" date="2018-03" db="EMBL/GenBank/DDBJ databases">
        <title>The ancient ancestry and fast evolution of plastids.</title>
        <authorList>
            <person name="Moore K.R."/>
            <person name="Magnabosco C."/>
            <person name="Momper L."/>
            <person name="Gold D.A."/>
            <person name="Bosak T."/>
            <person name="Fournier G.P."/>
        </authorList>
    </citation>
    <scope>NUCLEOTIDE SEQUENCE [LARGE SCALE GENOMIC DNA]</scope>
    <source>
        <strain evidence="6 7">CCALA 016</strain>
    </source>
</reference>
<keyword evidence="2" id="KW-0479">Metal-binding</keyword>
<feature type="transmembrane region" description="Helical" evidence="3">
    <location>
        <begin position="379"/>
        <end position="401"/>
    </location>
</feature>
<dbReference type="GO" id="GO:0046872">
    <property type="term" value="F:metal ion binding"/>
    <property type="evidence" value="ECO:0007669"/>
    <property type="project" value="UniProtKB-KW"/>
</dbReference>
<dbReference type="Pfam" id="PF01223">
    <property type="entry name" value="Endonuclease_NS"/>
    <property type="match status" value="1"/>
</dbReference>
<protein>
    <recommendedName>
        <fullName evidence="8">BIG2 domain-containing protein</fullName>
    </recommendedName>
</protein>
<dbReference type="InterPro" id="IPR003343">
    <property type="entry name" value="Big_2"/>
</dbReference>
<dbReference type="SMART" id="SM00892">
    <property type="entry name" value="Endonuclease_NS"/>
    <property type="match status" value="1"/>
</dbReference>
<keyword evidence="3" id="KW-1133">Transmembrane helix</keyword>
<evidence type="ECO:0000256" key="1">
    <source>
        <dbReference type="PIRSR" id="PIRSR640255-1"/>
    </source>
</evidence>
<comment type="caution">
    <text evidence="6">The sequence shown here is derived from an EMBL/GenBank/DDBJ whole genome shotgun (WGS) entry which is preliminary data.</text>
</comment>
<dbReference type="InterPro" id="IPR020821">
    <property type="entry name" value="ENPP1-3/EXOG-like_nuc-like"/>
</dbReference>
<dbReference type="SUPFAM" id="SSF49373">
    <property type="entry name" value="Invasin/intimin cell-adhesion fragments"/>
    <property type="match status" value="1"/>
</dbReference>
<feature type="active site" description="Proton acceptor" evidence="1">
    <location>
        <position position="1915"/>
    </location>
</feature>
<feature type="domain" description="DNA/RNA non-specific endonuclease/pyrophosphatase/phosphodiesterase" evidence="5">
    <location>
        <begin position="1834"/>
        <end position="2094"/>
    </location>
</feature>
<dbReference type="PANTHER" id="PTHR13966:SF5">
    <property type="entry name" value="ENDONUCLEASE G, MITOCHONDRIAL"/>
    <property type="match status" value="1"/>
</dbReference>
<dbReference type="GO" id="GO:0016787">
    <property type="term" value="F:hydrolase activity"/>
    <property type="evidence" value="ECO:0007669"/>
    <property type="project" value="InterPro"/>
</dbReference>
<dbReference type="GO" id="GO:0003676">
    <property type="term" value="F:nucleic acid binding"/>
    <property type="evidence" value="ECO:0007669"/>
    <property type="project" value="InterPro"/>
</dbReference>
<dbReference type="InterPro" id="IPR011044">
    <property type="entry name" value="Quino_amine_DH_bsu"/>
</dbReference>
<feature type="domain" description="ENPP1-3/EXOG-like endonuclease/phosphodiesterase" evidence="4">
    <location>
        <begin position="1835"/>
        <end position="2094"/>
    </location>
</feature>
<dbReference type="OrthoDB" id="9811262at2"/>
<evidence type="ECO:0008006" key="8">
    <source>
        <dbReference type="Google" id="ProtNLM"/>
    </source>
</evidence>
<evidence type="ECO:0000313" key="7">
    <source>
        <dbReference type="Proteomes" id="UP000239001"/>
    </source>
</evidence>
<dbReference type="Gene3D" id="3.40.570.10">
    <property type="entry name" value="Extracellular Endonuclease, subunit A"/>
    <property type="match status" value="1"/>
</dbReference>
<dbReference type="SMART" id="SM00477">
    <property type="entry name" value="NUC"/>
    <property type="match status" value="1"/>
</dbReference>
<feature type="transmembrane region" description="Helical" evidence="3">
    <location>
        <begin position="413"/>
        <end position="432"/>
    </location>
</feature>
<organism evidence="6 7">
    <name type="scientific">Aphanothece hegewaldii CCALA 016</name>
    <dbReference type="NCBI Taxonomy" id="2107694"/>
    <lineage>
        <taxon>Bacteria</taxon>
        <taxon>Bacillati</taxon>
        <taxon>Cyanobacteriota</taxon>
        <taxon>Cyanophyceae</taxon>
        <taxon>Oscillatoriophycideae</taxon>
        <taxon>Chroococcales</taxon>
        <taxon>Aphanothecaceae</taxon>
        <taxon>Aphanothece</taxon>
    </lineage>
</organism>
<dbReference type="InterPro" id="IPR001604">
    <property type="entry name" value="Endo_G_ENPP1-like_dom"/>
</dbReference>
<dbReference type="EMBL" id="PXOH01000071">
    <property type="protein sequence ID" value="PSF28557.1"/>
    <property type="molecule type" value="Genomic_DNA"/>
</dbReference>
<evidence type="ECO:0000256" key="3">
    <source>
        <dbReference type="SAM" id="Phobius"/>
    </source>
</evidence>
<dbReference type="InterPro" id="IPR044925">
    <property type="entry name" value="His-Me_finger_sf"/>
</dbReference>
<dbReference type="Pfam" id="PF02368">
    <property type="entry name" value="Big_2"/>
    <property type="match status" value="1"/>
</dbReference>
<reference evidence="6 7" key="2">
    <citation type="submission" date="2018-03" db="EMBL/GenBank/DDBJ databases">
        <authorList>
            <person name="Keele B.F."/>
        </authorList>
    </citation>
    <scope>NUCLEOTIDE SEQUENCE [LARGE SCALE GENOMIC DNA]</scope>
    <source>
        <strain evidence="6 7">CCALA 016</strain>
    </source>
</reference>
<proteinExistence type="predicted"/>
<dbReference type="SUPFAM" id="SSF50969">
    <property type="entry name" value="YVTN repeat-like/Quinoprotein amine dehydrogenase"/>
    <property type="match status" value="1"/>
</dbReference>
<feature type="non-terminal residue" evidence="6">
    <location>
        <position position="1"/>
    </location>
</feature>
<dbReference type="Proteomes" id="UP000239001">
    <property type="component" value="Unassembled WGS sequence"/>
</dbReference>
<dbReference type="InterPro" id="IPR044929">
    <property type="entry name" value="DNA/RNA_non-sp_Endonuclease_sf"/>
</dbReference>
<sequence>WFKPILGYTGLASFELMASDGFSASNSALIMVNVSSAPLLSLDFVERHPKLQVGEQIGLKVIGDFADQQDVVLPNDYLTWYSENATVASVTGMGLVTGLSNGTTVLGAERNGIQAVTASRIGKIPAPTNQTEFHIALAEEQGLEIYPDAVTLTAGVNRQILVTINREVTFAPDFLSGDETGTRYLVSNPHILSVSPDGLITPLNEGIAQVTVIYGATEAVLPVRVETPHLGATTLSTGGGVVQGSDGSLVMVPEGALTTETMVNITPLALNDLALPIPEKLAFQGAFKLEIGDEELALPVQLAIPAPQGLALGTQVFFMLEGKIPDETGALNPIWLLEESGIVGSDGMIRTASPPWKGATIGGNYSIVVPTFNFNEAQFLTGLAIGVVGIYVVAAGGFLAYRGISAKGGSPGLGVGLIGAGLGLYTIGGILIDTSVTEEITVIQVPKIGLPYKTSTNVELNLAELVPGTTPVIKIDVPPPPNTSDITPIVKNVALDFDEEGVLVRVIGSHFGEQLSDLKINFEYGSQSYQQAPFNLQTIGNSQEEIVVRVPNYFPISKDLNFTVARKITFNDGTIETEKSETIYVPIPLEIERAVTVNRLSDEVSFINTLNPKEVVNQSNSANLLLARLPIGNPSQSDLPRHLAATNDASRVYIPLENSQSVAVVDAIGLRNLDTDPTTSEIDDIKLDPGSRPSSIVISPDDQFAYIGDLAQGVIYFLNIDPQLERKPKPQEKLDPYQFYHEYGTINFSGLLSEVGGIRQLAINNNGTLLFATTGKQIVVIDIDKNSPKRHKPIQIIDPKQAQSENSKDLQNILIEIEGIAATPDANKMIFTNRGEDGYGFGYIEIENNDTNNFKATIKKYAQIGLGSTADYFDVNEAVAVTMIRDPITNEEYAFVAGRNSRNLGQGLADVDADSRAGSSIGIIKDPLKNPQLIAATRPIPNGYLSALSISSDNNYLTASYPFVGTFIYDVKEIIKTIKEHQNSLNPFKNLTNTPLEEFNSQISVAANPNINGNPTKDNPVEARYSLGLVQQSIFPVIDKIEVAVETKPTQTIKINWKIKDGVLLVTQPELEPEKEKGKIGIDSSVELYISTFPQNQGLFPKDWAPEGYTKGDKDYNPNRIWAASFFNNAWYVVKNALTSEEQKEEFIELSDGRNLVKTKQTNPFEFILPDDRQLTAGQTYYVGIRAIGSKSAQLLTNQLPGQFLNNQTKTDIQWIKYEVPLSSLADLTNNSPFNSVTILTRGVEPEAYDHSLLIDYQFNELAYQMEKFGSLVMKYNRTTSDWQSVTFNESSFSWIPNNQEVVSYSDKPLVLLVDWIPIWEEGVNSTSSLHNAGFAEAAADTLFASLVQLDLNYWGSVGRYKNGQFLFYESNGSLIRNQGEIFNSPLHFIGFGQGAVVNSEIIQRLGTFYPEAGGTNPLNRDLQMTTIDPYQYTETAEGTFANILDPSIKIWKNVTYADNYFQTNGTGLIPINGRKLDSADWNVNLNHRAGFDEELNTNLPHRVALDWYLGTANLSYDGQQQDDTKIYRRLGDLYTKENEQPDPTTTWYTPDHTKADFISSETDTPGAQDAPWEGIGTGWFHSVVGGGYSTRPYNLLNGKVSNEEIQQAPLWKYARDLRLTSVTEDNTYKTKLRGDFAVPTLFNGNFDAIAFQEPDQSIPGWSFYNGANAENVLQKYLESGVAGNQSYALKLGDGLNSITHNLFVVPDWGVLRFDVYVPKLNGGTVKATLESNGQSKTETIYLTKANGSYDLGYNNDDTYKIEYGNEGFETFHIEVPSHLRGKVATLKFEVNGGTVYLDDVFFKSEHLLLGSPILTGQPARVDTQNFGNNYLVERPQYTLSYNDALKGPNWVAYKLDQSSLGSLSRPPAPWSTTPDSNLFIDTLDYPWKRDDLLPFTTLTDAPDYRFTDGYQRGHMVTDSHRNATTKDQFATYYTSSMLPQHENNNSFEEDEYGNIKYKPAWLNFENYLRNVVNKDANRELYVFSGGLGFNSEITNKGIVNPKHIKIPDYTWKISVLTFRGEDLTKIFPYRVQAIITPNTSKPSVFPYTQTMPDGNQKIIYSLTDWQNWQTWQVSYKDIEAWTGIKFFETSSLSSSLSTDSEGYRIFINSLSVEGPSVTQSDSLNLIHGNTIPLINVPTVEFSHNRFFVQQFNELPASTDTITEAQSSFVNETSFSSLKIGIFKNDPNPLTIGQSDFSHIGSSKIRTTESTVAQVSSSESSVPKIAVHNTSPREINIAEVSSSKDATIQGVILSQEGIVVFGSPDFIFNVTQVQPTQIQTTKITFSSSVSSQQRFSSHLSHNQTSQLVTNIKSSTTNIWESSLKSENYLDISQSLQAPLTTAPLVAILNSDFDITSPNDPNFGWNQRGAAIILNSKAILTENSPFLSNFTQTFIIPESAKTLQFTLTATELGHSHLAPPDAFEVALLDANTLTPLVGTSIGLSQTDSFFNLQANGT</sequence>
<gene>
    <name evidence="6" type="ORF">C7H19_24555</name>
</gene>
<accession>A0A2T1LQL9</accession>
<evidence type="ECO:0000256" key="2">
    <source>
        <dbReference type="PIRSR" id="PIRSR640255-2"/>
    </source>
</evidence>
<dbReference type="InterPro" id="IPR015943">
    <property type="entry name" value="WD40/YVTN_repeat-like_dom_sf"/>
</dbReference>
<evidence type="ECO:0000313" key="6">
    <source>
        <dbReference type="EMBL" id="PSF28557.1"/>
    </source>
</evidence>